<accession>A0A1G7XAQ9</accession>
<keyword evidence="3" id="KW-1185">Reference proteome</keyword>
<dbReference type="Gene3D" id="2.40.160.210">
    <property type="entry name" value="Acyl-CoA thioesterase, double hotdog domain"/>
    <property type="match status" value="1"/>
</dbReference>
<evidence type="ECO:0000259" key="1">
    <source>
        <dbReference type="Pfam" id="PF13622"/>
    </source>
</evidence>
<dbReference type="STRING" id="370764.SAMN04489810_1362"/>
<dbReference type="RefSeq" id="WP_091487969.1">
    <property type="nucleotide sequence ID" value="NZ_LT629692.1"/>
</dbReference>
<reference evidence="2 3" key="1">
    <citation type="submission" date="2016-10" db="EMBL/GenBank/DDBJ databases">
        <authorList>
            <person name="de Groot N.N."/>
        </authorList>
    </citation>
    <scope>NUCLEOTIDE SEQUENCE [LARGE SCALE GENOMIC DNA]</scope>
    <source>
        <strain evidence="2 3">DSM 23142</strain>
    </source>
</reference>
<organism evidence="2 3">
    <name type="scientific">Microbacterium pygmaeum</name>
    <dbReference type="NCBI Taxonomy" id="370764"/>
    <lineage>
        <taxon>Bacteria</taxon>
        <taxon>Bacillati</taxon>
        <taxon>Actinomycetota</taxon>
        <taxon>Actinomycetes</taxon>
        <taxon>Micrococcales</taxon>
        <taxon>Microbacteriaceae</taxon>
        <taxon>Microbacterium</taxon>
    </lineage>
</organism>
<dbReference type="Proteomes" id="UP000199009">
    <property type="component" value="Chromosome I"/>
</dbReference>
<dbReference type="OrthoDB" id="4968093at2"/>
<evidence type="ECO:0000313" key="2">
    <source>
        <dbReference type="EMBL" id="SDG81276.1"/>
    </source>
</evidence>
<dbReference type="Pfam" id="PF13622">
    <property type="entry name" value="4HBT_3"/>
    <property type="match status" value="1"/>
</dbReference>
<sequence length="283" mass="30207">MSDPAFFDLDEDGGEGGLIPRDRALSSWSADQLRGPAVAGALARATETAVAAAGMSGLHPTRFTLDLFRPVRASRATLTTSVVRRGTRLVLIDADYRVSGESVARSSTLLLAPSSTARGTVWSANRRFAVPAEDTKSRDSDGRLFFSEATGWSESISTPDGTQPNQSWHAGMPIVTGEQLTPFQMAASVADISNLVSNWGTCPLAYINADVTMALTRLPEQLACGLATTDRLEHDGIAVGSLVMYDRRGPFGTTTVSALANERRAVNPVERSRTARVRPPTAQ</sequence>
<evidence type="ECO:0000313" key="3">
    <source>
        <dbReference type="Proteomes" id="UP000199009"/>
    </source>
</evidence>
<feature type="domain" description="Acyl-CoA thioesterase-like N-terminal HotDog" evidence="1">
    <location>
        <begin position="33"/>
        <end position="105"/>
    </location>
</feature>
<dbReference type="EMBL" id="LT629692">
    <property type="protein sequence ID" value="SDG81276.1"/>
    <property type="molecule type" value="Genomic_DNA"/>
</dbReference>
<gene>
    <name evidence="2" type="ORF">SAMN04489810_1362</name>
</gene>
<name>A0A1G7XAQ9_9MICO</name>
<proteinExistence type="predicted"/>
<dbReference type="AlphaFoldDB" id="A0A1G7XAQ9"/>
<protein>
    <submittedName>
        <fullName evidence="2">Thioesterase-like superfamily protein</fullName>
    </submittedName>
</protein>
<dbReference type="InterPro" id="IPR049449">
    <property type="entry name" value="TesB_ACOT8-like_N"/>
</dbReference>
<dbReference type="InterPro" id="IPR042171">
    <property type="entry name" value="Acyl-CoA_hotdog"/>
</dbReference>